<dbReference type="Proteomes" id="UP000000757">
    <property type="component" value="Chromosome"/>
</dbReference>
<evidence type="ECO:0000256" key="1">
    <source>
        <dbReference type="SAM" id="MobiDB-lite"/>
    </source>
</evidence>
<feature type="compositionally biased region" description="Basic and acidic residues" evidence="1">
    <location>
        <begin position="102"/>
        <end position="118"/>
    </location>
</feature>
<dbReference type="AlphaFoldDB" id="A0R0D2"/>
<feature type="compositionally biased region" description="Basic residues" evidence="1">
    <location>
        <begin position="1"/>
        <end position="10"/>
    </location>
</feature>
<feature type="compositionally biased region" description="Basic and acidic residues" evidence="1">
    <location>
        <begin position="40"/>
        <end position="74"/>
    </location>
</feature>
<organism evidence="2 3">
    <name type="scientific">Mycolicibacterium smegmatis (strain ATCC 700084 / mc(2)155)</name>
    <name type="common">Mycobacterium smegmatis</name>
    <dbReference type="NCBI Taxonomy" id="246196"/>
    <lineage>
        <taxon>Bacteria</taxon>
        <taxon>Bacillati</taxon>
        <taxon>Actinomycetota</taxon>
        <taxon>Actinomycetes</taxon>
        <taxon>Mycobacteriales</taxon>
        <taxon>Mycobacteriaceae</taxon>
        <taxon>Mycolicibacterium</taxon>
    </lineage>
</organism>
<evidence type="ECO:0000313" key="2">
    <source>
        <dbReference type="EMBL" id="ABK75682.1"/>
    </source>
</evidence>
<accession>A0R0D2</accession>
<keyword evidence="3" id="KW-1185">Reference proteome</keyword>
<proteinExistence type="predicted"/>
<dbReference type="KEGG" id="msm:MSMEG_4345"/>
<feature type="region of interest" description="Disordered" evidence="1">
    <location>
        <begin position="1"/>
        <end position="118"/>
    </location>
</feature>
<sequence length="118" mass="13350">MWGHPVRGRRPLGIWARLSPPPAQQQTDEHSHDENDDQDEPHRRIDGHPQHVDVHPRAVLDDEHRGEGDEDQRHPIAQRGPWFGGGRRHLVAGHGTSSALLDTHDGSRRRGDHDTLPP</sequence>
<reference evidence="2 3" key="1">
    <citation type="submission" date="2006-10" db="EMBL/GenBank/DDBJ databases">
        <authorList>
            <person name="Fleischmann R.D."/>
            <person name="Dodson R.J."/>
            <person name="Haft D.H."/>
            <person name="Merkel J.S."/>
            <person name="Nelson W.C."/>
            <person name="Fraser C.M."/>
        </authorList>
    </citation>
    <scope>NUCLEOTIDE SEQUENCE [LARGE SCALE GENOMIC DNA]</scope>
    <source>
        <strain evidence="3">ATCC 700084 / mc(2)155</strain>
    </source>
</reference>
<name>A0R0D2_MYCS2</name>
<protein>
    <submittedName>
        <fullName evidence="2">Uncharacterized protein</fullName>
    </submittedName>
</protein>
<dbReference type="EMBL" id="CP000480">
    <property type="protein sequence ID" value="ABK75682.1"/>
    <property type="molecule type" value="Genomic_DNA"/>
</dbReference>
<evidence type="ECO:0000313" key="3">
    <source>
        <dbReference type="Proteomes" id="UP000000757"/>
    </source>
</evidence>
<dbReference type="STRING" id="246196.MSMEG_4345"/>
<gene>
    <name evidence="2" type="ordered locus">MSMEG_4345</name>
</gene>